<accession>A0A399RDU2</accession>
<dbReference type="AlphaFoldDB" id="A0A399RDU2"/>
<protein>
    <recommendedName>
        <fullName evidence="3">Outer membrane protein assembly factor BamE</fullName>
    </recommendedName>
</protein>
<evidence type="ECO:0000313" key="2">
    <source>
        <dbReference type="Proteomes" id="UP000265845"/>
    </source>
</evidence>
<dbReference type="EMBL" id="QWGA01000007">
    <property type="protein sequence ID" value="RIJ28661.1"/>
    <property type="molecule type" value="Genomic_DNA"/>
</dbReference>
<keyword evidence="2" id="KW-1185">Reference proteome</keyword>
<gene>
    <name evidence="1" type="ORF">D1222_09760</name>
</gene>
<dbReference type="Proteomes" id="UP000265845">
    <property type="component" value="Unassembled WGS sequence"/>
</dbReference>
<reference evidence="1 2" key="1">
    <citation type="submission" date="2018-08" db="EMBL/GenBank/DDBJ databases">
        <title>Henriciella mobilis sp. nov., isolated from seawater.</title>
        <authorList>
            <person name="Cheng H."/>
            <person name="Wu Y.-H."/>
            <person name="Xu X.-W."/>
            <person name="Guo L.-L."/>
        </authorList>
    </citation>
    <scope>NUCLEOTIDE SEQUENCE [LARGE SCALE GENOMIC DNA]</scope>
    <source>
        <strain evidence="1 2">CCUG67844</strain>
    </source>
</reference>
<evidence type="ECO:0008006" key="3">
    <source>
        <dbReference type="Google" id="ProtNLM"/>
    </source>
</evidence>
<evidence type="ECO:0000313" key="1">
    <source>
        <dbReference type="EMBL" id="RIJ28661.1"/>
    </source>
</evidence>
<proteinExistence type="predicted"/>
<name>A0A399RDU2_9PROT</name>
<organism evidence="1 2">
    <name type="scientific">Henriciella algicola</name>
    <dbReference type="NCBI Taxonomy" id="1608422"/>
    <lineage>
        <taxon>Bacteria</taxon>
        <taxon>Pseudomonadati</taxon>
        <taxon>Pseudomonadota</taxon>
        <taxon>Alphaproteobacteria</taxon>
        <taxon>Hyphomonadales</taxon>
        <taxon>Hyphomonadaceae</taxon>
        <taxon>Henriciella</taxon>
    </lineage>
</organism>
<sequence>MRLNRTTWTLLVGLGFSLAAWNIHWSLYQMPLTFTEARWNRTDWHDPRHRRHRIADRYVETGELAGRTREDVENILGLPPETTYFSDWDIVYQLGSERGLISIDSEWLVFKTDEANTVIDYRIVRD</sequence>
<comment type="caution">
    <text evidence="1">The sequence shown here is derived from an EMBL/GenBank/DDBJ whole genome shotgun (WGS) entry which is preliminary data.</text>
</comment>